<feature type="region of interest" description="Disordered" evidence="8">
    <location>
        <begin position="790"/>
        <end position="926"/>
    </location>
</feature>
<dbReference type="AlphaFoldDB" id="A0A8K0NII6"/>
<feature type="domain" description="AWS" evidence="11">
    <location>
        <begin position="492"/>
        <end position="539"/>
    </location>
</feature>
<evidence type="ECO:0000313" key="13">
    <source>
        <dbReference type="Proteomes" id="UP000811619"/>
    </source>
</evidence>
<dbReference type="InterPro" id="IPR046341">
    <property type="entry name" value="SET_dom_sf"/>
</dbReference>
<evidence type="ECO:0000259" key="11">
    <source>
        <dbReference type="PROSITE" id="PS51215"/>
    </source>
</evidence>
<feature type="domain" description="Post-SET" evidence="10">
    <location>
        <begin position="673"/>
        <end position="689"/>
    </location>
</feature>
<evidence type="ECO:0000259" key="10">
    <source>
        <dbReference type="PROSITE" id="PS50868"/>
    </source>
</evidence>
<feature type="compositionally biased region" description="Basic and acidic residues" evidence="8">
    <location>
        <begin position="262"/>
        <end position="312"/>
    </location>
</feature>
<dbReference type="OrthoDB" id="422362at2759"/>
<dbReference type="GO" id="GO:0005694">
    <property type="term" value="C:chromosome"/>
    <property type="evidence" value="ECO:0007669"/>
    <property type="project" value="UniProtKB-SubCell"/>
</dbReference>
<feature type="region of interest" description="Disordered" evidence="8">
    <location>
        <begin position="242"/>
        <end position="367"/>
    </location>
</feature>
<dbReference type="SMART" id="SM00570">
    <property type="entry name" value="AWS"/>
    <property type="match status" value="1"/>
</dbReference>
<feature type="domain" description="SET" evidence="9">
    <location>
        <begin position="550"/>
        <end position="666"/>
    </location>
</feature>
<dbReference type="EMBL" id="SRPY01000327">
    <property type="protein sequence ID" value="KAG5925885.1"/>
    <property type="molecule type" value="Genomic_DNA"/>
</dbReference>
<dbReference type="SMART" id="SM00317">
    <property type="entry name" value="SET"/>
    <property type="match status" value="1"/>
</dbReference>
<dbReference type="SUPFAM" id="SSF82199">
    <property type="entry name" value="SET domain"/>
    <property type="match status" value="1"/>
</dbReference>
<keyword evidence="6" id="KW-0949">S-adenosyl-L-methionine</keyword>
<evidence type="ECO:0000256" key="4">
    <source>
        <dbReference type="ARBA" id="ARBA00022603"/>
    </source>
</evidence>
<dbReference type="InterPro" id="IPR050777">
    <property type="entry name" value="SET2_Histone-Lys_MeTrsfase"/>
</dbReference>
<reference evidence="12" key="1">
    <citation type="journal article" date="2020" name="bioRxiv">
        <title>Whole genome comparisons of ergot fungi reveals the divergence and evolution of species within the genus Claviceps are the result of varying mechanisms driving genome evolution and host range expansion.</title>
        <authorList>
            <person name="Wyka S.A."/>
            <person name="Mondo S.J."/>
            <person name="Liu M."/>
            <person name="Dettman J."/>
            <person name="Nalam V."/>
            <person name="Broders K.D."/>
        </authorList>
    </citation>
    <scope>NUCLEOTIDE SEQUENCE</scope>
    <source>
        <strain evidence="12">CCC 489</strain>
    </source>
</reference>
<feature type="compositionally biased region" description="Basic residues" evidence="8">
    <location>
        <begin position="832"/>
        <end position="846"/>
    </location>
</feature>
<dbReference type="SMART" id="SM00508">
    <property type="entry name" value="PostSET"/>
    <property type="match status" value="1"/>
</dbReference>
<keyword evidence="13" id="KW-1185">Reference proteome</keyword>
<name>A0A8K0NII6_9HYPO</name>
<dbReference type="GO" id="GO:0005634">
    <property type="term" value="C:nucleus"/>
    <property type="evidence" value="ECO:0007669"/>
    <property type="project" value="UniProtKB-SubCell"/>
</dbReference>
<accession>A0A8K0NII6</accession>
<evidence type="ECO:0000256" key="7">
    <source>
        <dbReference type="ARBA" id="ARBA00023242"/>
    </source>
</evidence>
<dbReference type="PROSITE" id="PS51215">
    <property type="entry name" value="AWS"/>
    <property type="match status" value="1"/>
</dbReference>
<evidence type="ECO:0000313" key="12">
    <source>
        <dbReference type="EMBL" id="KAG5925885.1"/>
    </source>
</evidence>
<dbReference type="GO" id="GO:0042054">
    <property type="term" value="F:histone methyltransferase activity"/>
    <property type="evidence" value="ECO:0007669"/>
    <property type="project" value="InterPro"/>
</dbReference>
<dbReference type="PANTHER" id="PTHR22884">
    <property type="entry name" value="SET DOMAIN PROTEINS"/>
    <property type="match status" value="1"/>
</dbReference>
<feature type="region of interest" description="Disordered" evidence="8">
    <location>
        <begin position="164"/>
        <end position="208"/>
    </location>
</feature>
<evidence type="ECO:0000256" key="5">
    <source>
        <dbReference type="ARBA" id="ARBA00022679"/>
    </source>
</evidence>
<dbReference type="InterPro" id="IPR006560">
    <property type="entry name" value="AWS_dom"/>
</dbReference>
<gene>
    <name evidence="12" type="ORF">E4U42_003840</name>
</gene>
<evidence type="ECO:0000256" key="3">
    <source>
        <dbReference type="ARBA" id="ARBA00022454"/>
    </source>
</evidence>
<protein>
    <recommendedName>
        <fullName evidence="14">Histone-lysine N-methyltransferase ASH1L</fullName>
    </recommendedName>
</protein>
<comment type="subcellular location">
    <subcellularLocation>
        <location evidence="2">Chromosome</location>
    </subcellularLocation>
    <subcellularLocation>
        <location evidence="1">Nucleus</location>
    </subcellularLocation>
</comment>
<feature type="compositionally biased region" description="Basic and acidic residues" evidence="8">
    <location>
        <begin position="319"/>
        <end position="332"/>
    </location>
</feature>
<evidence type="ECO:0000256" key="6">
    <source>
        <dbReference type="ARBA" id="ARBA00022691"/>
    </source>
</evidence>
<feature type="compositionally biased region" description="Acidic residues" evidence="8">
    <location>
        <begin position="333"/>
        <end position="346"/>
    </location>
</feature>
<dbReference type="Proteomes" id="UP000811619">
    <property type="component" value="Unassembled WGS sequence"/>
</dbReference>
<feature type="compositionally biased region" description="Low complexity" evidence="8">
    <location>
        <begin position="820"/>
        <end position="831"/>
    </location>
</feature>
<evidence type="ECO:0000256" key="2">
    <source>
        <dbReference type="ARBA" id="ARBA00004286"/>
    </source>
</evidence>
<keyword evidence="7" id="KW-0539">Nucleus</keyword>
<dbReference type="Gene3D" id="2.170.270.10">
    <property type="entry name" value="SET domain"/>
    <property type="match status" value="1"/>
</dbReference>
<feature type="compositionally biased region" description="Polar residues" evidence="8">
    <location>
        <begin position="168"/>
        <end position="184"/>
    </location>
</feature>
<evidence type="ECO:0000256" key="1">
    <source>
        <dbReference type="ARBA" id="ARBA00004123"/>
    </source>
</evidence>
<keyword evidence="3" id="KW-0158">Chromosome</keyword>
<evidence type="ECO:0000256" key="8">
    <source>
        <dbReference type="SAM" id="MobiDB-lite"/>
    </source>
</evidence>
<keyword evidence="4" id="KW-0489">Methyltransferase</keyword>
<dbReference type="GO" id="GO:0032259">
    <property type="term" value="P:methylation"/>
    <property type="evidence" value="ECO:0007669"/>
    <property type="project" value="UniProtKB-KW"/>
</dbReference>
<dbReference type="PROSITE" id="PS50868">
    <property type="entry name" value="POST_SET"/>
    <property type="match status" value="1"/>
</dbReference>
<feature type="compositionally biased region" description="Low complexity" evidence="8">
    <location>
        <begin position="797"/>
        <end position="807"/>
    </location>
</feature>
<comment type="caution">
    <text evidence="12">The sequence shown here is derived from an EMBL/GenBank/DDBJ whole genome shotgun (WGS) entry which is preliminary data.</text>
</comment>
<dbReference type="Pfam" id="PF17907">
    <property type="entry name" value="AWS"/>
    <property type="match status" value="1"/>
</dbReference>
<feature type="compositionally biased region" description="Polar residues" evidence="8">
    <location>
        <begin position="852"/>
        <end position="864"/>
    </location>
</feature>
<feature type="compositionally biased region" description="Low complexity" evidence="8">
    <location>
        <begin position="12"/>
        <end position="38"/>
    </location>
</feature>
<organism evidence="12 13">
    <name type="scientific">Claviceps africana</name>
    <dbReference type="NCBI Taxonomy" id="83212"/>
    <lineage>
        <taxon>Eukaryota</taxon>
        <taxon>Fungi</taxon>
        <taxon>Dikarya</taxon>
        <taxon>Ascomycota</taxon>
        <taxon>Pezizomycotina</taxon>
        <taxon>Sordariomycetes</taxon>
        <taxon>Hypocreomycetidae</taxon>
        <taxon>Hypocreales</taxon>
        <taxon>Clavicipitaceae</taxon>
        <taxon>Claviceps</taxon>
    </lineage>
</organism>
<feature type="region of interest" description="Disordered" evidence="8">
    <location>
        <begin position="1"/>
        <end position="110"/>
    </location>
</feature>
<dbReference type="PROSITE" id="PS50280">
    <property type="entry name" value="SET"/>
    <property type="match status" value="1"/>
</dbReference>
<proteinExistence type="predicted"/>
<keyword evidence="5" id="KW-0808">Transferase</keyword>
<dbReference type="FunFam" id="2.170.270.10:FF:000037">
    <property type="entry name" value="Histone-lysine N-methyltransferase"/>
    <property type="match status" value="1"/>
</dbReference>
<evidence type="ECO:0000259" key="9">
    <source>
        <dbReference type="PROSITE" id="PS50280"/>
    </source>
</evidence>
<dbReference type="InterPro" id="IPR001214">
    <property type="entry name" value="SET_dom"/>
</dbReference>
<dbReference type="InterPro" id="IPR003616">
    <property type="entry name" value="Post-SET_dom"/>
</dbReference>
<evidence type="ECO:0008006" key="14">
    <source>
        <dbReference type="Google" id="ProtNLM"/>
    </source>
</evidence>
<feature type="region of interest" description="Disordered" evidence="8">
    <location>
        <begin position="731"/>
        <end position="762"/>
    </location>
</feature>
<dbReference type="Pfam" id="PF00856">
    <property type="entry name" value="SET"/>
    <property type="match status" value="1"/>
</dbReference>
<sequence>MALFVDSPFSCPATDAATDASPTPASSGSTPPTTVSDSESQHSDASKLDVITVAPDDAIYVASTEPQEPSPSLSPPSRRPRRARASEPVYNLSRPNGTADLGKTRARTDHVADARRRTISGDSLVGSIEVVTAADESRPESREKALTAGINALDLQWSLPDNLGTPRISRQNRVSSRPQRTSSRLAGVSSMAATPTSMTKKGCETGHQGVTPLTRELRRLQDTNEFCGVDDRPVVLTIWSNGKYVDPNAPPPEAPKKKSVVKKYEEDKKRKHEVKEEKGDEVNEVEAKEKEKKVNKNRKDKEKMDKRADKVKEKKHSKEKTDKAEAEMKPEPEAEPEAESESDPDDKEPVVNTKHRKPKKYLDKGLYAGQDMPSDMFKGLTPTEKKKLATLPELKELSKTSRHVNKVMPFPIYTGLRTLIAGRDFKLPFNVCHPMPPGQPKPDEWKKMTKSKSPFANDPKMVAQADKESSSPPIDRFIGDSKDYWRKAAYLHDLSKCVCKPEDGCGDNCQNRIMLYECDNGNCNIGKALCTNRSFADLASRRAKGGKYRIGVEVIKTSDRGYGVRSNRCFQPNQIIMEYTGEIITEVECERRMKEEYKNNECYYLMSFDQHMIIDATTGSIARFVNHSCNPNCRMIKWIVSGQPRMALFAGDRPIMTGDELTYDYNFDPFSKNVQKCLCGEANCRGVLGPKPRDVKPAKLDLNKTIKATVTAGKRKLKELIGADAYDFDDDDDDDDKSKKTKNAANNKNNKKRKLAPAADLKRSLSSASLKAAKGAASALKKSVSSIGLKSNKKTKTVAGTTAKAPASARRRVGTGSGIKKTTATAAATKATKTKVAKLVKKKKKKALGDQPAQTSPRASSSMTIVAAAADKSTKSDAKGKGKGKASPARGKNTSAPTSVSLPRIGLGSPRRVIKPSSKAKANAAV</sequence>